<evidence type="ECO:0000256" key="1">
    <source>
        <dbReference type="SAM" id="Coils"/>
    </source>
</evidence>
<dbReference type="EMBL" id="CP011074">
    <property type="protein sequence ID" value="AKF92490.1"/>
    <property type="molecule type" value="Genomic_DNA"/>
</dbReference>
<keyword evidence="2" id="KW-0732">Signal</keyword>
<organism evidence="4">
    <name type="scientific">Brevibacillus laterosporus</name>
    <name type="common">Bacillus laterosporus</name>
    <dbReference type="NCBI Taxonomy" id="1465"/>
    <lineage>
        <taxon>Bacteria</taxon>
        <taxon>Bacillati</taxon>
        <taxon>Bacillota</taxon>
        <taxon>Bacilli</taxon>
        <taxon>Bacillales</taxon>
        <taxon>Paenibacillaceae</taxon>
        <taxon>Brevibacillus</taxon>
    </lineage>
</organism>
<name>A0A0F7EFE6_BRELA</name>
<dbReference type="InterPro" id="IPR012854">
    <property type="entry name" value="Cu_amine_oxidase-like_N"/>
</dbReference>
<feature type="chain" id="PRO_5002515128" evidence="2">
    <location>
        <begin position="26"/>
        <end position="242"/>
    </location>
</feature>
<dbReference type="SUPFAM" id="SSF55383">
    <property type="entry name" value="Copper amine oxidase, domain N"/>
    <property type="match status" value="1"/>
</dbReference>
<keyword evidence="1" id="KW-0175">Coiled coil</keyword>
<sequence>MFKKKALLVLSSALLIGALPATTDAAVVKKNVLASYNNVKVKYNGYEVPTSTEPFIVNGTTYIPVRMMAGVFNKNVDWDQTSYTVSVTDREDPTVASLQAQLASKDSTIANLEKQLKDAKDDLARKDDKKSSISDDLEDLEDEIRDKYEDWEDIDWDISLDGDEDDIEITIEFSMDDDEDLFNDLDKDDLKNFVTKICKMVWDDDTFEDADITGTITDSDDDDDLYDFEGKASSGKVTLTKN</sequence>
<dbReference type="AlphaFoldDB" id="A0A0F7EFE6"/>
<gene>
    <name evidence="4" type="ORF">EX87_01455</name>
</gene>
<feature type="coiled-coil region" evidence="1">
    <location>
        <begin position="95"/>
        <end position="150"/>
    </location>
</feature>
<reference evidence="4" key="1">
    <citation type="submission" date="2015-03" db="EMBL/GenBank/DDBJ databases">
        <title>MIGS Cultured Bacterial/Archaeal sample from Brevibacillus laterosporus.</title>
        <authorList>
            <person name="Zeng D."/>
            <person name="Zhu L."/>
            <person name="Dong G."/>
            <person name="Ye W."/>
            <person name="Ren D."/>
            <person name="Wu L."/>
            <person name="Xu J."/>
            <person name="Li G."/>
            <person name="Guo L."/>
        </authorList>
    </citation>
    <scope>NUCLEOTIDE SEQUENCE</scope>
    <source>
        <strain evidence="4">B9</strain>
    </source>
</reference>
<feature type="signal peptide" evidence="2">
    <location>
        <begin position="1"/>
        <end position="25"/>
    </location>
</feature>
<dbReference type="Gene3D" id="3.30.457.10">
    <property type="entry name" value="Copper amine oxidase-like, N-terminal domain"/>
    <property type="match status" value="1"/>
</dbReference>
<protein>
    <submittedName>
        <fullName evidence="4">Peptidase</fullName>
    </submittedName>
</protein>
<proteinExistence type="predicted"/>
<accession>A0A0F7EFE6</accession>
<dbReference type="InterPro" id="IPR036582">
    <property type="entry name" value="Mao_N_sf"/>
</dbReference>
<dbReference type="RefSeq" id="WP_031411057.1">
    <property type="nucleotide sequence ID" value="NZ_CP011074.1"/>
</dbReference>
<feature type="domain" description="Copper amine oxidase-like N-terminal" evidence="3">
    <location>
        <begin position="29"/>
        <end position="87"/>
    </location>
</feature>
<evidence type="ECO:0000256" key="2">
    <source>
        <dbReference type="SAM" id="SignalP"/>
    </source>
</evidence>
<evidence type="ECO:0000259" key="3">
    <source>
        <dbReference type="Pfam" id="PF07833"/>
    </source>
</evidence>
<dbReference type="Pfam" id="PF07833">
    <property type="entry name" value="Cu_amine_oxidN1"/>
    <property type="match status" value="1"/>
</dbReference>
<evidence type="ECO:0000313" key="4">
    <source>
        <dbReference type="EMBL" id="AKF92490.1"/>
    </source>
</evidence>